<proteinExistence type="predicted"/>
<accession>A0A8S5L0F9</accession>
<keyword evidence="1" id="KW-0946">Virion</keyword>
<dbReference type="EMBL" id="BK013633">
    <property type="protein sequence ID" value="DAD50813.1"/>
    <property type="molecule type" value="Genomic_RNA"/>
</dbReference>
<name>A0A8S5L0F9_9VIRU</name>
<dbReference type="Proteomes" id="UP000680790">
    <property type="component" value="Segment"/>
</dbReference>
<organism evidence="1 2">
    <name type="scientific">ssRNA phage SRR5466369_1</name>
    <dbReference type="NCBI Taxonomy" id="2786404"/>
    <lineage>
        <taxon>Viruses</taxon>
        <taxon>Riboviria</taxon>
        <taxon>Orthornavirae</taxon>
        <taxon>Lenarviricota</taxon>
        <taxon>Leviviricetes</taxon>
        <taxon>Timlovirales</taxon>
        <taxon>Blumeviridae</taxon>
        <taxon>Nehpavirus</taxon>
        <taxon>Nehpavirus caenenecus</taxon>
    </lineage>
</organism>
<dbReference type="GeneID" id="80399445"/>
<sequence>MPLNNGYDATLVATLGKVPEVPMTDYSVKDRSIGQIVLINKTSPLDRVQVLKYQSREIGDIYKGSDVNPAMYSPNRTGRNIATVFSFIARATDGTDDKLTRDLPVKATVSVTIPNDAAITADVIENALLSALSAWLYPSEWVDQADPVWGRAYALAKGALEPDLSEAEVTPA</sequence>
<dbReference type="GO" id="GO:0019028">
    <property type="term" value="C:viral capsid"/>
    <property type="evidence" value="ECO:0007669"/>
    <property type="project" value="UniProtKB-KW"/>
</dbReference>
<dbReference type="RefSeq" id="YP_010770202.1">
    <property type="nucleotide sequence ID" value="NC_074195.1"/>
</dbReference>
<evidence type="ECO:0000313" key="2">
    <source>
        <dbReference type="Proteomes" id="UP000680790"/>
    </source>
</evidence>
<reference evidence="1" key="1">
    <citation type="submission" date="2020-09" db="EMBL/GenBank/DDBJ databases">
        <title>Leviviricetes taxonomy.</title>
        <authorList>
            <person name="Stockdale S.R."/>
            <person name="Callanan J."/>
            <person name="Adriaenssens E.M."/>
            <person name="Kuhn J.H."/>
            <person name="Rumnieks J."/>
            <person name="Shkoporov A."/>
            <person name="Draper L.A."/>
            <person name="Ross P."/>
            <person name="Hill C."/>
        </authorList>
    </citation>
    <scope>NUCLEOTIDE SEQUENCE</scope>
</reference>
<evidence type="ECO:0000313" key="1">
    <source>
        <dbReference type="EMBL" id="DAD50813.1"/>
    </source>
</evidence>
<keyword evidence="1" id="KW-0167">Capsid protein</keyword>
<gene>
    <name evidence="1" type="primary">SRR5466369_1_2</name>
</gene>
<protein>
    <submittedName>
        <fullName evidence="1">Coat protein</fullName>
    </submittedName>
</protein>
<keyword evidence="2" id="KW-1185">Reference proteome</keyword>
<dbReference type="KEGG" id="vg:80399445"/>